<organism evidence="1 2">
    <name type="scientific">Salinihabitans flavidus</name>
    <dbReference type="NCBI Taxonomy" id="569882"/>
    <lineage>
        <taxon>Bacteria</taxon>
        <taxon>Pseudomonadati</taxon>
        <taxon>Pseudomonadota</taxon>
        <taxon>Alphaproteobacteria</taxon>
        <taxon>Rhodobacterales</taxon>
        <taxon>Roseobacteraceae</taxon>
        <taxon>Salinihabitans</taxon>
    </lineage>
</organism>
<keyword evidence="2" id="KW-1185">Reference proteome</keyword>
<dbReference type="RefSeq" id="WP_175483199.1">
    <property type="nucleotide sequence ID" value="NZ_FODS01000009.1"/>
</dbReference>
<evidence type="ECO:0000313" key="2">
    <source>
        <dbReference type="Proteomes" id="UP000198893"/>
    </source>
</evidence>
<proteinExistence type="predicted"/>
<reference evidence="1 2" key="1">
    <citation type="submission" date="2016-10" db="EMBL/GenBank/DDBJ databases">
        <authorList>
            <person name="de Groot N.N."/>
        </authorList>
    </citation>
    <scope>NUCLEOTIDE SEQUENCE [LARGE SCALE GENOMIC DNA]</scope>
    <source>
        <strain evidence="1 2">DSM 27842</strain>
    </source>
</reference>
<dbReference type="STRING" id="569882.SAMN04490248_10935"/>
<dbReference type="AlphaFoldDB" id="A0A1H8RLZ6"/>
<sequence>MIDQKNELTPNERAWLRFLRDISNDRDPMPTLRRVQLLRRVCAPRRT</sequence>
<gene>
    <name evidence="1" type="ORF">SAMN04490248_10935</name>
</gene>
<dbReference type="EMBL" id="FODS01000009">
    <property type="protein sequence ID" value="SEO67376.1"/>
    <property type="molecule type" value="Genomic_DNA"/>
</dbReference>
<evidence type="ECO:0000313" key="1">
    <source>
        <dbReference type="EMBL" id="SEO67376.1"/>
    </source>
</evidence>
<name>A0A1H8RLZ6_9RHOB</name>
<dbReference type="Proteomes" id="UP000198893">
    <property type="component" value="Unassembled WGS sequence"/>
</dbReference>
<accession>A0A1H8RLZ6</accession>
<protein>
    <submittedName>
        <fullName evidence="1">Uncharacterized protein</fullName>
    </submittedName>
</protein>